<feature type="repeat" description="PPR" evidence="2">
    <location>
        <begin position="199"/>
        <end position="233"/>
    </location>
</feature>
<evidence type="ECO:0000313" key="4">
    <source>
        <dbReference type="Proteomes" id="UP000236291"/>
    </source>
</evidence>
<gene>
    <name evidence="3" type="ORF">L195_g005389</name>
</gene>
<evidence type="ECO:0000256" key="2">
    <source>
        <dbReference type="PROSITE-ProRule" id="PRU00708"/>
    </source>
</evidence>
<dbReference type="FunFam" id="1.25.40.10:FF:001097">
    <property type="entry name" value="Pentatricopeptide repeat-containing protein At4g22760"/>
    <property type="match status" value="1"/>
</dbReference>
<dbReference type="NCBIfam" id="TIGR00756">
    <property type="entry name" value="PPR"/>
    <property type="match status" value="9"/>
</dbReference>
<sequence>MRRIGLCPNSHAISSALKSCAKVEENLCGVLIHGEVHKFGFNSCVYVQTALLDLYCKIGDVGIARKVFDEMTEKNVVSWNSLLSGYIKAGNLDEGQRFFYEIPRKDVISWNSMISGYAKAGKMDQACFLFQQMPERNFSSWNTMITGYIDCGSIVSAREYFDAMPRRNSVSLITMIAGYSKNGDVGSAREVFDQMVDKDLRSYNAMIACYAQNSKPKEALDLFNGMLKPEISLHPDKMTLASVISACSQLGNLEHWRWIESHINDFGIVLDDHLATALIDLYAKCGNIDEAYELFRGLRKRDVVAYSAMIYGCGINGRVSDAVELFEQMVGECVSPNLATYTGILTAYNHAGLVEEGYRCFNSMKDNGIMPSVDHYGIMVDLLGRAGQLDEAYKLIINMPIQPNAGVWGALLLACRLHDNVKLGEIAAQHCIKLESETAGYYSLLSGIYATAGKWNDAKKLTSGVEGKKIIKIPGCSWTQLV</sequence>
<feature type="repeat" description="PPR" evidence="2">
    <location>
        <begin position="271"/>
        <end position="301"/>
    </location>
</feature>
<dbReference type="Pfam" id="PF20431">
    <property type="entry name" value="E_motif"/>
    <property type="match status" value="1"/>
</dbReference>
<organism evidence="3 4">
    <name type="scientific">Trifolium pratense</name>
    <name type="common">Red clover</name>
    <dbReference type="NCBI Taxonomy" id="57577"/>
    <lineage>
        <taxon>Eukaryota</taxon>
        <taxon>Viridiplantae</taxon>
        <taxon>Streptophyta</taxon>
        <taxon>Embryophyta</taxon>
        <taxon>Tracheophyta</taxon>
        <taxon>Spermatophyta</taxon>
        <taxon>Magnoliopsida</taxon>
        <taxon>eudicotyledons</taxon>
        <taxon>Gunneridae</taxon>
        <taxon>Pentapetalae</taxon>
        <taxon>rosids</taxon>
        <taxon>fabids</taxon>
        <taxon>Fabales</taxon>
        <taxon>Fabaceae</taxon>
        <taxon>Papilionoideae</taxon>
        <taxon>50 kb inversion clade</taxon>
        <taxon>NPAAA clade</taxon>
        <taxon>Hologalegina</taxon>
        <taxon>IRL clade</taxon>
        <taxon>Trifolieae</taxon>
        <taxon>Trifolium</taxon>
    </lineage>
</organism>
<dbReference type="STRING" id="57577.A0A2K3P0N3"/>
<dbReference type="InterPro" id="IPR046848">
    <property type="entry name" value="E_motif"/>
</dbReference>
<dbReference type="EMBL" id="ASHM01002774">
    <property type="protein sequence ID" value="PNY08852.1"/>
    <property type="molecule type" value="Genomic_DNA"/>
</dbReference>
<feature type="repeat" description="PPR" evidence="2">
    <location>
        <begin position="168"/>
        <end position="198"/>
    </location>
</feature>
<dbReference type="Pfam" id="PF01535">
    <property type="entry name" value="PPR"/>
    <property type="match status" value="7"/>
</dbReference>
<dbReference type="InterPro" id="IPR002885">
    <property type="entry name" value="PPR_rpt"/>
</dbReference>
<evidence type="ECO:0000256" key="1">
    <source>
        <dbReference type="ARBA" id="ARBA00022737"/>
    </source>
</evidence>
<reference evidence="3 4" key="2">
    <citation type="journal article" date="2017" name="Front. Plant Sci.">
        <title>Gene Classification and Mining of Molecular Markers Useful in Red Clover (Trifolium pratense) Breeding.</title>
        <authorList>
            <person name="Istvanek J."/>
            <person name="Dluhosova J."/>
            <person name="Dluhos P."/>
            <person name="Patkova L."/>
            <person name="Nedelnik J."/>
            <person name="Repkova J."/>
        </authorList>
    </citation>
    <scope>NUCLEOTIDE SEQUENCE [LARGE SCALE GENOMIC DNA]</scope>
    <source>
        <strain evidence="4">cv. Tatra</strain>
        <tissue evidence="3">Young leaves</tissue>
    </source>
</reference>
<dbReference type="PROSITE" id="PS51375">
    <property type="entry name" value="PPR"/>
    <property type="match status" value="7"/>
</dbReference>
<feature type="repeat" description="PPR" evidence="2">
    <location>
        <begin position="75"/>
        <end position="105"/>
    </location>
</feature>
<name>A0A2K3P0N3_TRIPR</name>
<dbReference type="AlphaFoldDB" id="A0A2K3P0N3"/>
<dbReference type="InterPro" id="IPR011990">
    <property type="entry name" value="TPR-like_helical_dom_sf"/>
</dbReference>
<dbReference type="FunFam" id="1.25.40.10:FF:001358">
    <property type="entry name" value="Pentatricopeptide repeat-containing protein isoform A"/>
    <property type="match status" value="1"/>
</dbReference>
<keyword evidence="1" id="KW-0677">Repeat</keyword>
<evidence type="ECO:0000313" key="3">
    <source>
        <dbReference type="EMBL" id="PNY08852.1"/>
    </source>
</evidence>
<reference evidence="3 4" key="1">
    <citation type="journal article" date="2014" name="Am. J. Bot.">
        <title>Genome assembly and annotation for red clover (Trifolium pratense; Fabaceae).</title>
        <authorList>
            <person name="Istvanek J."/>
            <person name="Jaros M."/>
            <person name="Krenek A."/>
            <person name="Repkova J."/>
        </authorList>
    </citation>
    <scope>NUCLEOTIDE SEQUENCE [LARGE SCALE GENOMIC DNA]</scope>
    <source>
        <strain evidence="4">cv. Tatra</strain>
        <tissue evidence="3">Young leaves</tissue>
    </source>
</reference>
<feature type="repeat" description="PPR" evidence="2">
    <location>
        <begin position="337"/>
        <end position="371"/>
    </location>
</feature>
<dbReference type="PANTHER" id="PTHR47926:SF545">
    <property type="entry name" value="PENTACOTRIPEPTIDE-REPEAT REGION OF PRORP DOMAIN-CONTAINING PROTEIN"/>
    <property type="match status" value="1"/>
</dbReference>
<dbReference type="GO" id="GO:0003723">
    <property type="term" value="F:RNA binding"/>
    <property type="evidence" value="ECO:0007669"/>
    <property type="project" value="InterPro"/>
</dbReference>
<accession>A0A2K3P0N3</accession>
<dbReference type="Proteomes" id="UP000236291">
    <property type="component" value="Unassembled WGS sequence"/>
</dbReference>
<dbReference type="PANTHER" id="PTHR47926">
    <property type="entry name" value="PENTATRICOPEPTIDE REPEAT-CONTAINING PROTEIN"/>
    <property type="match status" value="1"/>
</dbReference>
<dbReference type="GO" id="GO:0009451">
    <property type="term" value="P:RNA modification"/>
    <property type="evidence" value="ECO:0007669"/>
    <property type="project" value="InterPro"/>
</dbReference>
<feature type="repeat" description="PPR" evidence="2">
    <location>
        <begin position="106"/>
        <end position="140"/>
    </location>
</feature>
<feature type="repeat" description="PPR" evidence="2">
    <location>
        <begin position="302"/>
        <end position="336"/>
    </location>
</feature>
<dbReference type="InterPro" id="IPR046960">
    <property type="entry name" value="PPR_At4g14850-like_plant"/>
</dbReference>
<dbReference type="Pfam" id="PF13041">
    <property type="entry name" value="PPR_2"/>
    <property type="match status" value="1"/>
</dbReference>
<comment type="caution">
    <text evidence="3">The sequence shown here is derived from an EMBL/GenBank/DDBJ whole genome shotgun (WGS) entry which is preliminary data.</text>
</comment>
<protein>
    <submittedName>
        <fullName evidence="3">Pentatricopeptide repeat-containing protein at4g22760-like protein</fullName>
    </submittedName>
</protein>
<proteinExistence type="predicted"/>
<dbReference type="Gene3D" id="1.25.40.10">
    <property type="entry name" value="Tetratricopeptide repeat domain"/>
    <property type="match status" value="4"/>
</dbReference>